<evidence type="ECO:0000313" key="2">
    <source>
        <dbReference type="Proteomes" id="UP000593566"/>
    </source>
</evidence>
<comment type="caution">
    <text evidence="1">The sequence shown here is derived from an EMBL/GenBank/DDBJ whole genome shotgun (WGS) entry which is preliminary data.</text>
</comment>
<dbReference type="EMBL" id="JACCJB010000004">
    <property type="protein sequence ID" value="KAF6228190.1"/>
    <property type="molecule type" value="Genomic_DNA"/>
</dbReference>
<dbReference type="Proteomes" id="UP000593566">
    <property type="component" value="Unassembled WGS sequence"/>
</dbReference>
<dbReference type="AlphaFoldDB" id="A0A8H6CR82"/>
<gene>
    <name evidence="1" type="ORF">HO133_007920</name>
</gene>
<dbReference type="GeneID" id="59336317"/>
<evidence type="ECO:0000313" key="1">
    <source>
        <dbReference type="EMBL" id="KAF6228190.1"/>
    </source>
</evidence>
<keyword evidence="2" id="KW-1185">Reference proteome</keyword>
<reference evidence="1 2" key="1">
    <citation type="journal article" date="2020" name="Genomics">
        <title>Complete, high-quality genomes from long-read metagenomic sequencing of two wolf lichen thalli reveals enigmatic genome architecture.</title>
        <authorList>
            <person name="McKenzie S.K."/>
            <person name="Walston R.F."/>
            <person name="Allen J.L."/>
        </authorList>
    </citation>
    <scope>NUCLEOTIDE SEQUENCE [LARGE SCALE GENOMIC DNA]</scope>
    <source>
        <strain evidence="1">WasteWater1</strain>
    </source>
</reference>
<sequence>MPRPAPPETEKGPDTGYTVYFGELYGILMALDMATIDSGGTPVAIFTNNQAAIRPAHEPRKQAGEYMQIRINKRVGSGNF</sequence>
<name>A0A8H6CR82_9LECA</name>
<dbReference type="SUPFAM" id="SSF53098">
    <property type="entry name" value="Ribonuclease H-like"/>
    <property type="match status" value="1"/>
</dbReference>
<dbReference type="InterPro" id="IPR012337">
    <property type="entry name" value="RNaseH-like_sf"/>
</dbReference>
<organism evidence="1 2">
    <name type="scientific">Letharia lupina</name>
    <dbReference type="NCBI Taxonomy" id="560253"/>
    <lineage>
        <taxon>Eukaryota</taxon>
        <taxon>Fungi</taxon>
        <taxon>Dikarya</taxon>
        <taxon>Ascomycota</taxon>
        <taxon>Pezizomycotina</taxon>
        <taxon>Lecanoromycetes</taxon>
        <taxon>OSLEUM clade</taxon>
        <taxon>Lecanoromycetidae</taxon>
        <taxon>Lecanorales</taxon>
        <taxon>Lecanorineae</taxon>
        <taxon>Parmeliaceae</taxon>
        <taxon>Letharia</taxon>
    </lineage>
</organism>
<protein>
    <submittedName>
        <fullName evidence="1">Uncharacterized protein</fullName>
    </submittedName>
</protein>
<accession>A0A8H6CR82</accession>
<dbReference type="RefSeq" id="XP_037156124.1">
    <property type="nucleotide sequence ID" value="XM_037298788.1"/>
</dbReference>
<proteinExistence type="predicted"/>